<keyword evidence="2" id="KW-1185">Reference proteome</keyword>
<dbReference type="Proteomes" id="UP001206925">
    <property type="component" value="Unassembled WGS sequence"/>
</dbReference>
<accession>A0AAD5GE09</accession>
<dbReference type="AlphaFoldDB" id="A0AAD5GE09"/>
<protein>
    <submittedName>
        <fullName evidence="1">Uncharacterized protein</fullName>
    </submittedName>
</protein>
<evidence type="ECO:0000313" key="2">
    <source>
        <dbReference type="Proteomes" id="UP001206925"/>
    </source>
</evidence>
<sequence length="61" mass="7079">RGNIMESWILINNDRCFCWLRIGRQHTHKKIADFIVIKTSAILLRSLSRPLAADVLYNALL</sequence>
<dbReference type="EMBL" id="JAMZMK010009212">
    <property type="protein sequence ID" value="KAI7736693.1"/>
    <property type="molecule type" value="Genomic_DNA"/>
</dbReference>
<name>A0AAD5GE09_AMBAR</name>
<comment type="caution">
    <text evidence="1">The sequence shown here is derived from an EMBL/GenBank/DDBJ whole genome shotgun (WGS) entry which is preliminary data.</text>
</comment>
<organism evidence="1 2">
    <name type="scientific">Ambrosia artemisiifolia</name>
    <name type="common">Common ragweed</name>
    <dbReference type="NCBI Taxonomy" id="4212"/>
    <lineage>
        <taxon>Eukaryota</taxon>
        <taxon>Viridiplantae</taxon>
        <taxon>Streptophyta</taxon>
        <taxon>Embryophyta</taxon>
        <taxon>Tracheophyta</taxon>
        <taxon>Spermatophyta</taxon>
        <taxon>Magnoliopsida</taxon>
        <taxon>eudicotyledons</taxon>
        <taxon>Gunneridae</taxon>
        <taxon>Pentapetalae</taxon>
        <taxon>asterids</taxon>
        <taxon>campanulids</taxon>
        <taxon>Asterales</taxon>
        <taxon>Asteraceae</taxon>
        <taxon>Asteroideae</taxon>
        <taxon>Heliantheae alliance</taxon>
        <taxon>Heliantheae</taxon>
        <taxon>Ambrosia</taxon>
    </lineage>
</organism>
<proteinExistence type="predicted"/>
<feature type="non-terminal residue" evidence="1">
    <location>
        <position position="1"/>
    </location>
</feature>
<evidence type="ECO:0000313" key="1">
    <source>
        <dbReference type="EMBL" id="KAI7736693.1"/>
    </source>
</evidence>
<reference evidence="1" key="1">
    <citation type="submission" date="2022-06" db="EMBL/GenBank/DDBJ databases">
        <title>Uncovering the hologenomic basis of an extraordinary plant invasion.</title>
        <authorList>
            <person name="Bieker V.C."/>
            <person name="Martin M.D."/>
            <person name="Gilbert T."/>
            <person name="Hodgins K."/>
            <person name="Battlay P."/>
            <person name="Petersen B."/>
            <person name="Wilson J."/>
        </authorList>
    </citation>
    <scope>NUCLEOTIDE SEQUENCE</scope>
    <source>
        <strain evidence="1">AA19_3_7</strain>
        <tissue evidence="1">Leaf</tissue>
    </source>
</reference>
<gene>
    <name evidence="1" type="ORF">M8C21_004281</name>
</gene>